<dbReference type="Pfam" id="PF01408">
    <property type="entry name" value="GFO_IDH_MocA"/>
    <property type="match status" value="1"/>
</dbReference>
<dbReference type="Pfam" id="PF22725">
    <property type="entry name" value="GFO_IDH_MocA_C3"/>
    <property type="match status" value="1"/>
</dbReference>
<dbReference type="GO" id="GO:0000166">
    <property type="term" value="F:nucleotide binding"/>
    <property type="evidence" value="ECO:0007669"/>
    <property type="project" value="InterPro"/>
</dbReference>
<dbReference type="InterPro" id="IPR055170">
    <property type="entry name" value="GFO_IDH_MocA-like_dom"/>
</dbReference>
<proteinExistence type="predicted"/>
<accession>A0A179TA97</accession>
<dbReference type="EMBL" id="LWSG01000001">
    <property type="protein sequence ID" value="OAS89353.1"/>
    <property type="molecule type" value="Genomic_DNA"/>
</dbReference>
<dbReference type="InterPro" id="IPR036291">
    <property type="entry name" value="NAD(P)-bd_dom_sf"/>
</dbReference>
<dbReference type="SUPFAM" id="SSF55347">
    <property type="entry name" value="Glyceraldehyde-3-phosphate dehydrogenase-like, C-terminal domain"/>
    <property type="match status" value="1"/>
</dbReference>
<dbReference type="PANTHER" id="PTHR43818:SF11">
    <property type="entry name" value="BCDNA.GH03377"/>
    <property type="match status" value="1"/>
</dbReference>
<dbReference type="AlphaFoldDB" id="A0A179TA97"/>
<evidence type="ECO:0000259" key="2">
    <source>
        <dbReference type="Pfam" id="PF01408"/>
    </source>
</evidence>
<feature type="domain" description="GFO/IDH/MocA-like oxidoreductase" evidence="3">
    <location>
        <begin position="156"/>
        <end position="281"/>
    </location>
</feature>
<reference evidence="5" key="1">
    <citation type="submission" date="2016-04" db="EMBL/GenBank/DDBJ databases">
        <authorList>
            <person name="Lyu Z."/>
            <person name="Lyu W."/>
        </authorList>
    </citation>
    <scope>NUCLEOTIDE SEQUENCE [LARGE SCALE GENOMIC DNA]</scope>
    <source>
        <strain evidence="5">C44</strain>
    </source>
</reference>
<evidence type="ECO:0000256" key="1">
    <source>
        <dbReference type="ARBA" id="ARBA00023002"/>
    </source>
</evidence>
<dbReference type="SUPFAM" id="SSF51735">
    <property type="entry name" value="NAD(P)-binding Rossmann-fold domains"/>
    <property type="match status" value="1"/>
</dbReference>
<dbReference type="InterPro" id="IPR000683">
    <property type="entry name" value="Gfo/Idh/MocA-like_OxRdtase_N"/>
</dbReference>
<dbReference type="Proteomes" id="UP000078534">
    <property type="component" value="Unassembled WGS sequence"/>
</dbReference>
<dbReference type="InterPro" id="IPR050463">
    <property type="entry name" value="Gfo/Idh/MocA_oxidrdct_glycsds"/>
</dbReference>
<protein>
    <submittedName>
        <fullName evidence="4">Oxidoreductase</fullName>
    </submittedName>
</protein>
<keyword evidence="1" id="KW-0560">Oxidoreductase</keyword>
<dbReference type="Gene3D" id="3.40.50.720">
    <property type="entry name" value="NAD(P)-binding Rossmann-like Domain"/>
    <property type="match status" value="1"/>
</dbReference>
<evidence type="ECO:0000259" key="3">
    <source>
        <dbReference type="Pfam" id="PF22725"/>
    </source>
</evidence>
<name>A0A179TA97_9BACI</name>
<dbReference type="GO" id="GO:0016491">
    <property type="term" value="F:oxidoreductase activity"/>
    <property type="evidence" value="ECO:0007669"/>
    <property type="project" value="UniProtKB-KW"/>
</dbReference>
<evidence type="ECO:0000313" key="5">
    <source>
        <dbReference type="Proteomes" id="UP000078534"/>
    </source>
</evidence>
<gene>
    <name evidence="4" type="ORF">A6K24_02030</name>
</gene>
<keyword evidence="5" id="KW-1185">Reference proteome</keyword>
<feature type="domain" description="Gfo/Idh/MocA-like oxidoreductase N-terminal" evidence="2">
    <location>
        <begin position="47"/>
        <end position="143"/>
    </location>
</feature>
<dbReference type="RefSeq" id="WP_066325040.1">
    <property type="nucleotide sequence ID" value="NZ_LWSG01000001.1"/>
</dbReference>
<organism evidence="4 5">
    <name type="scientific">Metabacillus litoralis</name>
    <dbReference type="NCBI Taxonomy" id="152268"/>
    <lineage>
        <taxon>Bacteria</taxon>
        <taxon>Bacillati</taxon>
        <taxon>Bacillota</taxon>
        <taxon>Bacilli</taxon>
        <taxon>Bacillales</taxon>
        <taxon>Bacillaceae</taxon>
        <taxon>Metabacillus</taxon>
    </lineage>
</organism>
<dbReference type="OrthoDB" id="9768836at2"/>
<evidence type="ECO:0000313" key="4">
    <source>
        <dbReference type="EMBL" id="OAS89353.1"/>
    </source>
</evidence>
<dbReference type="STRING" id="152268.A6K24_02030"/>
<dbReference type="Gene3D" id="3.30.360.10">
    <property type="entry name" value="Dihydrodipicolinate Reductase, domain 2"/>
    <property type="match status" value="1"/>
</dbReference>
<comment type="caution">
    <text evidence="4">The sequence shown here is derived from an EMBL/GenBank/DDBJ whole genome shotgun (WGS) entry which is preliminary data.</text>
</comment>
<sequence length="366" mass="40721">MMTKDGMNYAPKGKPNPVVEKGAFQFAAAALDHGHIYGMCNGLVEAGATLKWVYDPDPEKVAQFVKAFPNVLPAESLEQILADQSVMLIAAAAIPSKRSELGIQVMNAGKDYFTDKTPFTTIEQLEETKQVVEQTGQKYMVYYSERLHVEGAVFAGELIENGAIGRVIQVTGFGPHRLNASSRPEWFFKKEQYGGILCDIGSHQIEQFLYYAGCSDAKVLHSKIGNYHHNEYPELDDYGDATLLGDNGATNYFRVDWFTPDGLSTWGDGRTFIIGTEGTIEIRKYVDIAREKNGNHVYLVNQDGEQHFNVSGKVGFPFFGKLILDCMNRTETAMSQAHAFKAAELCLRAQEQAIFISEQRSVSEIK</sequence>
<dbReference type="PANTHER" id="PTHR43818">
    <property type="entry name" value="BCDNA.GH03377"/>
    <property type="match status" value="1"/>
</dbReference>